<evidence type="ECO:0000256" key="1">
    <source>
        <dbReference type="SAM" id="MobiDB-lite"/>
    </source>
</evidence>
<name>A0A0N4X9H1_HAEPC</name>
<reference evidence="4" key="1">
    <citation type="submission" date="2017-02" db="UniProtKB">
        <authorList>
            <consortium name="WormBaseParasite"/>
        </authorList>
    </citation>
    <scope>IDENTIFICATION</scope>
</reference>
<feature type="region of interest" description="Disordered" evidence="1">
    <location>
        <begin position="221"/>
        <end position="422"/>
    </location>
</feature>
<dbReference type="Proteomes" id="UP000268014">
    <property type="component" value="Unassembled WGS sequence"/>
</dbReference>
<evidence type="ECO:0000313" key="3">
    <source>
        <dbReference type="Proteomes" id="UP000268014"/>
    </source>
</evidence>
<keyword evidence="3" id="KW-1185">Reference proteome</keyword>
<reference evidence="2 3" key="2">
    <citation type="submission" date="2018-11" db="EMBL/GenBank/DDBJ databases">
        <authorList>
            <consortium name="Pathogen Informatics"/>
        </authorList>
    </citation>
    <scope>NUCLEOTIDE SEQUENCE [LARGE SCALE GENOMIC DNA]</scope>
    <source>
        <strain evidence="2 3">MHpl1</strain>
    </source>
</reference>
<dbReference type="OrthoDB" id="5816542at2759"/>
<dbReference type="AlphaFoldDB" id="A0A0N4X9H1"/>
<proteinExistence type="predicted"/>
<feature type="region of interest" description="Disordered" evidence="1">
    <location>
        <begin position="163"/>
        <end position="209"/>
    </location>
</feature>
<dbReference type="WBParaSite" id="HPLM_0002101301-mRNA-1">
    <property type="protein sequence ID" value="HPLM_0002101301-mRNA-1"/>
    <property type="gene ID" value="HPLM_0002101301"/>
</dbReference>
<gene>
    <name evidence="2" type="ORF">HPLM_LOCUS21005</name>
</gene>
<dbReference type="EMBL" id="UZAF01022825">
    <property type="protein sequence ID" value="VDO87299.1"/>
    <property type="molecule type" value="Genomic_DNA"/>
</dbReference>
<feature type="compositionally biased region" description="Low complexity" evidence="1">
    <location>
        <begin position="282"/>
        <end position="298"/>
    </location>
</feature>
<feature type="compositionally biased region" description="Polar residues" evidence="1">
    <location>
        <begin position="318"/>
        <end position="328"/>
    </location>
</feature>
<feature type="compositionally biased region" description="Low complexity" evidence="1">
    <location>
        <begin position="369"/>
        <end position="414"/>
    </location>
</feature>
<feature type="compositionally biased region" description="Polar residues" evidence="1">
    <location>
        <begin position="193"/>
        <end position="209"/>
    </location>
</feature>
<evidence type="ECO:0000313" key="2">
    <source>
        <dbReference type="EMBL" id="VDO87299.1"/>
    </source>
</evidence>
<feature type="compositionally biased region" description="Polar residues" evidence="1">
    <location>
        <begin position="264"/>
        <end position="280"/>
    </location>
</feature>
<protein>
    <submittedName>
        <fullName evidence="4">Reverse transcriptase</fullName>
    </submittedName>
</protein>
<organism evidence="4">
    <name type="scientific">Haemonchus placei</name>
    <name type="common">Barber's pole worm</name>
    <dbReference type="NCBI Taxonomy" id="6290"/>
    <lineage>
        <taxon>Eukaryota</taxon>
        <taxon>Metazoa</taxon>
        <taxon>Ecdysozoa</taxon>
        <taxon>Nematoda</taxon>
        <taxon>Chromadorea</taxon>
        <taxon>Rhabditida</taxon>
        <taxon>Rhabditina</taxon>
        <taxon>Rhabditomorpha</taxon>
        <taxon>Strongyloidea</taxon>
        <taxon>Trichostrongylidae</taxon>
        <taxon>Haemonchus</taxon>
    </lineage>
</organism>
<sequence length="472" mass="51053">MLRTYISENQLDWDQYVSACTFMYNTSHDLQRQTLSFDESQLYLQNLVASLHAAWRAAARFNATRREGYKRQYDRTHLAPLSIKVGDLVYLRNFAPSRVISVPKKFHMNQVKLCNLLSGPVFTTPWLPEVEDLALSVVEATYQPIDGYNHTVNPTVLCFRLRMDNDPSSSPPDRGPDQVSRYTAESSRDTAPFRNSSGPSLTESGADSSQVSVGMYLEMSVESSPHDPEPMDTTPVSSDISGPDHQQDETLSGADTGPAHSETSHAASTLAPTQEISSAPLSPFSGRSSSAHSSSASSVTKPVAGLTTSMEQLAVTLSAPSEHQSSSKPPMKSARSSSGHRKPSSEATSSSAGLGASRGIPRGTTRGLARSASRASTSRSAAAQPAAGRPSSSRSHPAPSRARSASVSGAVQARGGRRSRPRPLRRFYHRLTPASSLVRHPRVTLITWMLIIHGRSISTLAPFTCSEKLYRV</sequence>
<evidence type="ECO:0000313" key="4">
    <source>
        <dbReference type="WBParaSite" id="HPLM_0002101301-mRNA-1"/>
    </source>
</evidence>
<accession>A0A0N4X9H1</accession>